<keyword evidence="5 7" id="KW-1133">Transmembrane helix</keyword>
<evidence type="ECO:0000256" key="5">
    <source>
        <dbReference type="ARBA" id="ARBA00022989"/>
    </source>
</evidence>
<dbReference type="PANTHER" id="PTHR23521">
    <property type="entry name" value="TRANSPORTER MFS SUPERFAMILY"/>
    <property type="match status" value="1"/>
</dbReference>
<feature type="transmembrane region" description="Helical" evidence="7">
    <location>
        <begin position="200"/>
        <end position="226"/>
    </location>
</feature>
<dbReference type="InterPro" id="IPR005829">
    <property type="entry name" value="Sugar_transporter_CS"/>
</dbReference>
<evidence type="ECO:0000256" key="4">
    <source>
        <dbReference type="ARBA" id="ARBA00022692"/>
    </source>
</evidence>
<dbReference type="InterPro" id="IPR011701">
    <property type="entry name" value="MFS"/>
</dbReference>
<feature type="domain" description="Major facilitator superfamily (MFS) profile" evidence="8">
    <location>
        <begin position="9"/>
        <end position="379"/>
    </location>
</feature>
<evidence type="ECO:0000256" key="3">
    <source>
        <dbReference type="ARBA" id="ARBA00022475"/>
    </source>
</evidence>
<dbReference type="Gene3D" id="1.20.1250.20">
    <property type="entry name" value="MFS general substrate transporter like domains"/>
    <property type="match status" value="2"/>
</dbReference>
<dbReference type="PROSITE" id="PS50850">
    <property type="entry name" value="MFS"/>
    <property type="match status" value="1"/>
</dbReference>
<keyword evidence="4 7" id="KW-0812">Transmembrane</keyword>
<dbReference type="EMBL" id="CP155620">
    <property type="protein sequence ID" value="XBJ28924.1"/>
    <property type="molecule type" value="Genomic_DNA"/>
</dbReference>
<keyword evidence="2" id="KW-0813">Transport</keyword>
<feature type="transmembrane region" description="Helical" evidence="7">
    <location>
        <begin position="133"/>
        <end position="154"/>
    </location>
</feature>
<protein>
    <submittedName>
        <fullName evidence="9">MFS transporter</fullName>
    </submittedName>
</protein>
<feature type="transmembrane region" description="Helical" evidence="7">
    <location>
        <begin position="160"/>
        <end position="179"/>
    </location>
</feature>
<dbReference type="InterPro" id="IPR036259">
    <property type="entry name" value="MFS_trans_sf"/>
</dbReference>
<dbReference type="InterPro" id="IPR047200">
    <property type="entry name" value="MFS_YcaD-like"/>
</dbReference>
<feature type="transmembrane region" description="Helical" evidence="7">
    <location>
        <begin position="238"/>
        <end position="258"/>
    </location>
</feature>
<feature type="transmembrane region" description="Helical" evidence="7">
    <location>
        <begin position="98"/>
        <end position="121"/>
    </location>
</feature>
<accession>A0AAU7E710</accession>
<feature type="transmembrane region" description="Helical" evidence="7">
    <location>
        <begin position="265"/>
        <end position="282"/>
    </location>
</feature>
<dbReference type="AlphaFoldDB" id="A0AAU7E710"/>
<feature type="transmembrane region" description="Helical" evidence="7">
    <location>
        <begin position="288"/>
        <end position="310"/>
    </location>
</feature>
<feature type="transmembrane region" description="Helical" evidence="7">
    <location>
        <begin position="73"/>
        <end position="92"/>
    </location>
</feature>
<keyword evidence="3" id="KW-1003">Cell membrane</keyword>
<feature type="transmembrane region" description="Helical" evidence="7">
    <location>
        <begin position="331"/>
        <end position="352"/>
    </location>
</feature>
<dbReference type="SUPFAM" id="SSF103473">
    <property type="entry name" value="MFS general substrate transporter"/>
    <property type="match status" value="1"/>
</dbReference>
<evidence type="ECO:0000256" key="7">
    <source>
        <dbReference type="SAM" id="Phobius"/>
    </source>
</evidence>
<dbReference type="Pfam" id="PF07690">
    <property type="entry name" value="MFS_1"/>
    <property type="match status" value="1"/>
</dbReference>
<dbReference type="CDD" id="cd17477">
    <property type="entry name" value="MFS_YcaD_like"/>
    <property type="match status" value="1"/>
</dbReference>
<evidence type="ECO:0000259" key="8">
    <source>
        <dbReference type="PROSITE" id="PS50850"/>
    </source>
</evidence>
<feature type="transmembrane region" description="Helical" evidence="7">
    <location>
        <begin position="358"/>
        <end position="374"/>
    </location>
</feature>
<dbReference type="GO" id="GO:0005886">
    <property type="term" value="C:plasma membrane"/>
    <property type="evidence" value="ECO:0007669"/>
    <property type="project" value="UniProtKB-SubCell"/>
</dbReference>
<feature type="transmembrane region" description="Helical" evidence="7">
    <location>
        <begin position="12"/>
        <end position="34"/>
    </location>
</feature>
<dbReference type="GO" id="GO:0022857">
    <property type="term" value="F:transmembrane transporter activity"/>
    <property type="evidence" value="ECO:0007669"/>
    <property type="project" value="InterPro"/>
</dbReference>
<proteinExistence type="predicted"/>
<name>A0AAU7E710_9BACT</name>
<evidence type="ECO:0000256" key="1">
    <source>
        <dbReference type="ARBA" id="ARBA00004651"/>
    </source>
</evidence>
<evidence type="ECO:0000256" key="2">
    <source>
        <dbReference type="ARBA" id="ARBA00022448"/>
    </source>
</evidence>
<comment type="subcellular location">
    <subcellularLocation>
        <location evidence="1">Cell membrane</location>
        <topology evidence="1">Multi-pass membrane protein</topology>
    </subcellularLocation>
</comment>
<feature type="transmembrane region" description="Helical" evidence="7">
    <location>
        <begin position="40"/>
        <end position="61"/>
    </location>
</feature>
<reference evidence="9" key="1">
    <citation type="submission" date="2024-05" db="EMBL/GenBank/DDBJ databases">
        <title>Campylobacter coli isolated from environmental waters in Slovenia.</title>
        <authorList>
            <person name="Zautner A.E."/>
            <person name="Bunk B."/>
            <person name="Riedel T."/>
            <person name="Sproeer C."/>
        </authorList>
    </citation>
    <scope>NUCLEOTIDE SEQUENCE</scope>
    <source>
        <strain evidence="9">CCS1377</strain>
    </source>
</reference>
<dbReference type="PROSITE" id="PS00216">
    <property type="entry name" value="SUGAR_TRANSPORT_1"/>
    <property type="match status" value="1"/>
</dbReference>
<evidence type="ECO:0000313" key="9">
    <source>
        <dbReference type="EMBL" id="XBJ28924.1"/>
    </source>
</evidence>
<organism evidence="9">
    <name type="scientific">Campylobacter sp. CCS1377</name>
    <dbReference type="NCBI Taxonomy" id="3158229"/>
    <lineage>
        <taxon>Bacteria</taxon>
        <taxon>Pseudomonadati</taxon>
        <taxon>Campylobacterota</taxon>
        <taxon>Epsilonproteobacteria</taxon>
        <taxon>Campylobacterales</taxon>
        <taxon>Campylobacteraceae</taxon>
        <taxon>Campylobacter</taxon>
    </lineage>
</organism>
<dbReference type="InterPro" id="IPR020846">
    <property type="entry name" value="MFS_dom"/>
</dbReference>
<keyword evidence="6 7" id="KW-0472">Membrane</keyword>
<dbReference type="PANTHER" id="PTHR23521:SF2">
    <property type="entry name" value="TRANSPORTER MFS SUPERFAMILY"/>
    <property type="match status" value="1"/>
</dbReference>
<evidence type="ECO:0000256" key="6">
    <source>
        <dbReference type="ARBA" id="ARBA00023136"/>
    </source>
</evidence>
<sequence length="396" mass="43875">MSPKRTIKSMTALFAGMSFLFAGNALIVSSIGVILKNLNISDFAIGLINSCFFLGAMFSTMSAHKIISKVGHIRAFGIFAAIFSISIILHIISNNLYLWALLRFFLGACYYALLMTIESWLNEKAKNSIRSRVLGFYEIVFYLSFGIGILLIAFDLDKTTIFILSAALIMFSSIPLNLIRIKEPTLPKANKISFPKIFNIAPLALVTSFIAGMCINGFFSMSSLFILSQNLNTQAVAYFIFCAMLGGFFAQILIGTISDKLGRKFAIMICASIGFLTMLVFLLFNLNLIFQCILSFLLGIGVFCLYALALARANDMLEDKSKTIELGRGVLFCYSIGSLFAPLILGALMQFFSSNGFIWFYLVCLGFLILFTINKPNIIKKRYKSEPGSMAILNND</sequence>
<dbReference type="RefSeq" id="WP_348518385.1">
    <property type="nucleotide sequence ID" value="NZ_CP155620.1"/>
</dbReference>
<gene>
    <name evidence="9" type="ORF">AAH949_07510</name>
</gene>